<dbReference type="Gene3D" id="3.40.710.10">
    <property type="entry name" value="DD-peptidase/beta-lactamase superfamily"/>
    <property type="match status" value="1"/>
</dbReference>
<evidence type="ECO:0000313" key="2">
    <source>
        <dbReference type="EMBL" id="GIO46336.1"/>
    </source>
</evidence>
<evidence type="ECO:0000259" key="1">
    <source>
        <dbReference type="Pfam" id="PF00144"/>
    </source>
</evidence>
<proteinExistence type="predicted"/>
<dbReference type="RefSeq" id="WP_212977373.1">
    <property type="nucleotide sequence ID" value="NZ_AP025343.1"/>
</dbReference>
<dbReference type="PANTHER" id="PTHR46825">
    <property type="entry name" value="D-ALANYL-D-ALANINE-CARBOXYPEPTIDASE/ENDOPEPTIDASE AMPH"/>
    <property type="match status" value="1"/>
</dbReference>
<feature type="domain" description="Beta-lactamase-related" evidence="1">
    <location>
        <begin position="7"/>
        <end position="330"/>
    </location>
</feature>
<dbReference type="Proteomes" id="UP000682811">
    <property type="component" value="Unassembled WGS sequence"/>
</dbReference>
<gene>
    <name evidence="2" type="primary">pbp</name>
    <name evidence="2" type="ORF">J34TS1_11010</name>
</gene>
<dbReference type="Pfam" id="PF00144">
    <property type="entry name" value="Beta-lactamase"/>
    <property type="match status" value="1"/>
</dbReference>
<accession>A0A919Y904</accession>
<evidence type="ECO:0000313" key="3">
    <source>
        <dbReference type="Proteomes" id="UP000682811"/>
    </source>
</evidence>
<reference evidence="2 3" key="1">
    <citation type="submission" date="2021-03" db="EMBL/GenBank/DDBJ databases">
        <title>Antimicrobial resistance genes in bacteria isolated from Japanese honey, and their potential for conferring macrolide and lincosamide resistance in the American foulbrood pathogen Paenibacillus larvae.</title>
        <authorList>
            <person name="Okamoto M."/>
            <person name="Kumagai M."/>
            <person name="Kanamori H."/>
            <person name="Takamatsu D."/>
        </authorList>
    </citation>
    <scope>NUCLEOTIDE SEQUENCE [LARGE SCALE GENOMIC DNA]</scope>
    <source>
        <strain evidence="2 3">J34TS1</strain>
    </source>
</reference>
<sequence length="348" mass="38157">MKTDDWNVAERMKKANTPGLSVAFIDHGRLNFQGHWGKLAVGDEEKVQSDTLFNACSISKFAAAMLALVLVEDGTLGLDENVSDRLLAWGIPEHSEYDYMGITLRRLLSHQAGFADPEGSYGKYSREHGVPSMGELLRGKTDYSQEPASLVAEPGTRFVYTDTGYCIIQGLIEDATGEPFAKVMQDKIFVPLHMNHSRIVASDLDICTGSAAGHNKHGERLLTPYTVYPFPAAAGLWSTPSDLAFLLMELLDSLHGKGKLGISDRMAAEMITSQGCFQWTGLGVFLDTVNNRLEFSSLGWGMGYQCMLIAYPDTGKGAVLMMNADPGVHQNQSLLGQLADLWRHEQFG</sequence>
<dbReference type="InterPro" id="IPR001466">
    <property type="entry name" value="Beta-lactam-related"/>
</dbReference>
<dbReference type="SUPFAM" id="SSF56601">
    <property type="entry name" value="beta-lactamase/transpeptidase-like"/>
    <property type="match status" value="1"/>
</dbReference>
<dbReference type="InterPro" id="IPR012338">
    <property type="entry name" value="Beta-lactam/transpept-like"/>
</dbReference>
<dbReference type="PANTHER" id="PTHR46825:SF12">
    <property type="entry name" value="PENICILLIN-BINDING PROTEIN 4"/>
    <property type="match status" value="1"/>
</dbReference>
<organism evidence="2 3">
    <name type="scientific">Paenibacillus azoreducens</name>
    <dbReference type="NCBI Taxonomy" id="116718"/>
    <lineage>
        <taxon>Bacteria</taxon>
        <taxon>Bacillati</taxon>
        <taxon>Bacillota</taxon>
        <taxon>Bacilli</taxon>
        <taxon>Bacillales</taxon>
        <taxon>Paenibacillaceae</taxon>
        <taxon>Paenibacillus</taxon>
    </lineage>
</organism>
<dbReference type="EMBL" id="BORT01000003">
    <property type="protein sequence ID" value="GIO46336.1"/>
    <property type="molecule type" value="Genomic_DNA"/>
</dbReference>
<dbReference type="AlphaFoldDB" id="A0A919Y904"/>
<dbReference type="InterPro" id="IPR050491">
    <property type="entry name" value="AmpC-like"/>
</dbReference>
<keyword evidence="3" id="KW-1185">Reference proteome</keyword>
<comment type="caution">
    <text evidence="2">The sequence shown here is derived from an EMBL/GenBank/DDBJ whole genome shotgun (WGS) entry which is preliminary data.</text>
</comment>
<protein>
    <submittedName>
        <fullName evidence="2">Penicillin-binding protein</fullName>
    </submittedName>
</protein>
<name>A0A919Y904_9BACL</name>